<keyword evidence="8 10" id="KW-0472">Membrane</keyword>
<proteinExistence type="inferred from homology"/>
<name>A0ABT4DB46_9CLOT</name>
<feature type="transmembrane region" description="Helical" evidence="10">
    <location>
        <begin position="60"/>
        <end position="81"/>
    </location>
</feature>
<feature type="transmembrane region" description="Helical" evidence="10">
    <location>
        <begin position="274"/>
        <end position="295"/>
    </location>
</feature>
<evidence type="ECO:0000256" key="3">
    <source>
        <dbReference type="ARBA" id="ARBA00022106"/>
    </source>
</evidence>
<feature type="transmembrane region" description="Helical" evidence="10">
    <location>
        <begin position="237"/>
        <end position="262"/>
    </location>
</feature>
<dbReference type="CDD" id="cd13143">
    <property type="entry name" value="MATE_MepA_like"/>
    <property type="match status" value="1"/>
</dbReference>
<evidence type="ECO:0000256" key="4">
    <source>
        <dbReference type="ARBA" id="ARBA00022448"/>
    </source>
</evidence>
<evidence type="ECO:0000256" key="1">
    <source>
        <dbReference type="ARBA" id="ARBA00004651"/>
    </source>
</evidence>
<evidence type="ECO:0000256" key="8">
    <source>
        <dbReference type="ARBA" id="ARBA00023136"/>
    </source>
</evidence>
<evidence type="ECO:0000256" key="7">
    <source>
        <dbReference type="ARBA" id="ARBA00022989"/>
    </source>
</evidence>
<feature type="transmembrane region" description="Helical" evidence="10">
    <location>
        <begin position="168"/>
        <end position="191"/>
    </location>
</feature>
<keyword evidence="7 10" id="KW-1133">Transmembrane helix</keyword>
<dbReference type="EMBL" id="JAPQFJ010000013">
    <property type="protein sequence ID" value="MCY6959527.1"/>
    <property type="molecule type" value="Genomic_DNA"/>
</dbReference>
<dbReference type="Proteomes" id="UP001144612">
    <property type="component" value="Unassembled WGS sequence"/>
</dbReference>
<feature type="transmembrane region" description="Helical" evidence="10">
    <location>
        <begin position="101"/>
        <end position="126"/>
    </location>
</feature>
<feature type="transmembrane region" description="Helical" evidence="10">
    <location>
        <begin position="20"/>
        <end position="40"/>
    </location>
</feature>
<evidence type="ECO:0000256" key="6">
    <source>
        <dbReference type="ARBA" id="ARBA00022692"/>
    </source>
</evidence>
<evidence type="ECO:0000256" key="9">
    <source>
        <dbReference type="ARBA" id="ARBA00023251"/>
    </source>
</evidence>
<evidence type="ECO:0000256" key="10">
    <source>
        <dbReference type="SAM" id="Phobius"/>
    </source>
</evidence>
<gene>
    <name evidence="11" type="ORF">OW729_12985</name>
</gene>
<feature type="transmembrane region" description="Helical" evidence="10">
    <location>
        <begin position="197"/>
        <end position="216"/>
    </location>
</feature>
<feature type="transmembrane region" description="Helical" evidence="10">
    <location>
        <begin position="366"/>
        <end position="384"/>
    </location>
</feature>
<protein>
    <recommendedName>
        <fullName evidence="3">Multidrug export protein MepA</fullName>
    </recommendedName>
</protein>
<keyword evidence="12" id="KW-1185">Reference proteome</keyword>
<comment type="caution">
    <text evidence="11">The sequence shown here is derived from an EMBL/GenBank/DDBJ whole genome shotgun (WGS) entry which is preliminary data.</text>
</comment>
<keyword evidence="9" id="KW-0046">Antibiotic resistance</keyword>
<keyword evidence="4" id="KW-0813">Transport</keyword>
<feature type="transmembrane region" description="Helical" evidence="10">
    <location>
        <begin position="132"/>
        <end position="156"/>
    </location>
</feature>
<dbReference type="NCBIfam" id="TIGR00797">
    <property type="entry name" value="matE"/>
    <property type="match status" value="1"/>
</dbReference>
<dbReference type="InterPro" id="IPR051327">
    <property type="entry name" value="MATE_MepA_subfamily"/>
</dbReference>
<dbReference type="Pfam" id="PF01554">
    <property type="entry name" value="MatE"/>
    <property type="match status" value="2"/>
</dbReference>
<dbReference type="InterPro" id="IPR048279">
    <property type="entry name" value="MdtK-like"/>
</dbReference>
<dbReference type="PANTHER" id="PTHR43823">
    <property type="entry name" value="SPORULATION PROTEIN YKVU"/>
    <property type="match status" value="1"/>
</dbReference>
<feature type="transmembrane region" description="Helical" evidence="10">
    <location>
        <begin position="419"/>
        <end position="438"/>
    </location>
</feature>
<dbReference type="InterPro" id="IPR002528">
    <property type="entry name" value="MATE_fam"/>
</dbReference>
<evidence type="ECO:0000256" key="5">
    <source>
        <dbReference type="ARBA" id="ARBA00022475"/>
    </source>
</evidence>
<organism evidence="11 12">
    <name type="scientific">Clostridium brassicae</name>
    <dbReference type="NCBI Taxonomy" id="2999072"/>
    <lineage>
        <taxon>Bacteria</taxon>
        <taxon>Bacillati</taxon>
        <taxon>Bacillota</taxon>
        <taxon>Clostridia</taxon>
        <taxon>Eubacteriales</taxon>
        <taxon>Clostridiaceae</taxon>
        <taxon>Clostridium</taxon>
    </lineage>
</organism>
<dbReference type="PANTHER" id="PTHR43823:SF3">
    <property type="entry name" value="MULTIDRUG EXPORT PROTEIN MEPA"/>
    <property type="match status" value="1"/>
</dbReference>
<evidence type="ECO:0000313" key="12">
    <source>
        <dbReference type="Proteomes" id="UP001144612"/>
    </source>
</evidence>
<dbReference type="InterPro" id="IPR045070">
    <property type="entry name" value="MATE_MepA-like"/>
</dbReference>
<keyword evidence="5" id="KW-1003">Cell membrane</keyword>
<feature type="transmembrane region" description="Helical" evidence="10">
    <location>
        <begin position="316"/>
        <end position="339"/>
    </location>
</feature>
<dbReference type="RefSeq" id="WP_268061951.1">
    <property type="nucleotide sequence ID" value="NZ_JAPQFJ010000013.1"/>
</dbReference>
<feature type="transmembrane region" description="Helical" evidence="10">
    <location>
        <begin position="391"/>
        <end position="413"/>
    </location>
</feature>
<keyword evidence="6 10" id="KW-0812">Transmembrane</keyword>
<dbReference type="PIRSF" id="PIRSF006603">
    <property type="entry name" value="DinF"/>
    <property type="match status" value="1"/>
</dbReference>
<comment type="similarity">
    <text evidence="2">Belongs to the multi antimicrobial extrusion (MATE) (TC 2.A.66.1) family. MepA subfamily.</text>
</comment>
<evidence type="ECO:0000313" key="11">
    <source>
        <dbReference type="EMBL" id="MCY6959527.1"/>
    </source>
</evidence>
<sequence>MNVKEKKIKMMGEGNIIKVLFQLGVPVIIGMFVTSVYNIVDAMFVGGLGTSQMGAVSIAYPISQIIIGLGLTFGSGSASYISRLLGEKNNNQANRTASTALILSIIIGLIVIGITICFLKKVLVLLGATQTILPYALEYAIIYIPGSIFNVINVTMNNMSASEGATKISMISMLTGAILNTILDPIFIYTLNMGIKGAAIATVVAQIITTFLYVWYMFSGKSNLHISIKHFSLDKTIYSEILKIGIPTLLFQLLSSASMGLINTSASSYGDSAVAAMGIVTRVLALGSYVVFGYVKGFQPVAGFNFGAKNYKRLREAIIVSLKWSTIFCAILEIIFLIFSKQIISLFSRDSSVIAIGAKALRGNSITFILFGFQCIYTTLFLALGKAFKGMILSIARQGIFFIPIILILPQMLGLNGIIFTQPIADVLTTILTGILAVKLRRRINYLSEELNQQPSISMDNSAADQGVITK</sequence>
<reference evidence="11" key="1">
    <citation type="submission" date="2022-12" db="EMBL/GenBank/DDBJ databases">
        <title>Clostridium sp. nov., isolated from industrial wastewater.</title>
        <authorList>
            <person name="Jiayan W."/>
        </authorList>
    </citation>
    <scope>NUCLEOTIDE SEQUENCE</scope>
    <source>
        <strain evidence="11">ZC22-4</strain>
    </source>
</reference>
<comment type="subcellular location">
    <subcellularLocation>
        <location evidence="1">Cell membrane</location>
        <topology evidence="1">Multi-pass membrane protein</topology>
    </subcellularLocation>
</comment>
<accession>A0ABT4DB46</accession>
<evidence type="ECO:0000256" key="2">
    <source>
        <dbReference type="ARBA" id="ARBA00008417"/>
    </source>
</evidence>